<dbReference type="SUPFAM" id="SSF53448">
    <property type="entry name" value="Nucleotide-diphospho-sugar transferases"/>
    <property type="match status" value="1"/>
</dbReference>
<evidence type="ECO:0000259" key="1">
    <source>
        <dbReference type="Pfam" id="PF00535"/>
    </source>
</evidence>
<keyword evidence="3" id="KW-1185">Reference proteome</keyword>
<dbReference type="OrthoDB" id="9808633at2"/>
<dbReference type="Gene3D" id="3.90.550.10">
    <property type="entry name" value="Spore Coat Polysaccharide Biosynthesis Protein SpsA, Chain A"/>
    <property type="match status" value="1"/>
</dbReference>
<dbReference type="InterPro" id="IPR029044">
    <property type="entry name" value="Nucleotide-diphossugar_trans"/>
</dbReference>
<gene>
    <name evidence="2" type="ORF">OLMES_1029</name>
</gene>
<dbReference type="CDD" id="cd04179">
    <property type="entry name" value="DPM_DPG-synthase_like"/>
    <property type="match status" value="1"/>
</dbReference>
<accession>A0A1Y0I6F1</accession>
<proteinExistence type="predicted"/>
<name>A0A1Y0I6F1_9GAMM</name>
<keyword evidence="2" id="KW-0808">Transferase</keyword>
<dbReference type="GO" id="GO:0006487">
    <property type="term" value="P:protein N-linked glycosylation"/>
    <property type="evidence" value="ECO:0007669"/>
    <property type="project" value="TreeGrafter"/>
</dbReference>
<dbReference type="PANTHER" id="PTHR10859">
    <property type="entry name" value="GLYCOSYL TRANSFERASE"/>
    <property type="match status" value="1"/>
</dbReference>
<protein>
    <submittedName>
        <fullName evidence="2">Glycosyl transferase</fullName>
    </submittedName>
</protein>
<dbReference type="RefSeq" id="WP_087460253.1">
    <property type="nucleotide sequence ID" value="NZ_CP021425.1"/>
</dbReference>
<dbReference type="EMBL" id="CP021425">
    <property type="protein sequence ID" value="ARU55115.1"/>
    <property type="molecule type" value="Genomic_DNA"/>
</dbReference>
<dbReference type="KEGG" id="ome:OLMES_1029"/>
<evidence type="ECO:0000313" key="3">
    <source>
        <dbReference type="Proteomes" id="UP000196027"/>
    </source>
</evidence>
<dbReference type="Proteomes" id="UP000196027">
    <property type="component" value="Chromosome"/>
</dbReference>
<dbReference type="InterPro" id="IPR001173">
    <property type="entry name" value="Glyco_trans_2-like"/>
</dbReference>
<dbReference type="Pfam" id="PF00535">
    <property type="entry name" value="Glycos_transf_2"/>
    <property type="match status" value="1"/>
</dbReference>
<dbReference type="AlphaFoldDB" id="A0A1Y0I6F1"/>
<feature type="domain" description="Glycosyltransferase 2-like" evidence="1">
    <location>
        <begin position="6"/>
        <end position="130"/>
    </location>
</feature>
<dbReference type="PANTHER" id="PTHR10859:SF91">
    <property type="entry name" value="DOLICHYL-PHOSPHATE BETA-GLUCOSYLTRANSFERASE"/>
    <property type="match status" value="1"/>
</dbReference>
<reference evidence="2 3" key="1">
    <citation type="submission" date="2017-05" db="EMBL/GenBank/DDBJ databases">
        <title>Genomic insights into alkan degradation activity of Oleiphilus messinensis.</title>
        <authorList>
            <person name="Kozyavkin S.A."/>
            <person name="Slesarev A.I."/>
            <person name="Golyshin P.N."/>
            <person name="Korzhenkov A."/>
            <person name="Golyshina O.N."/>
            <person name="Toshchakov S.V."/>
        </authorList>
    </citation>
    <scope>NUCLEOTIDE SEQUENCE [LARGE SCALE GENOMIC DNA]</scope>
    <source>
        <strain evidence="2 3">ME102</strain>
    </source>
</reference>
<organism evidence="2 3">
    <name type="scientific">Oleiphilus messinensis</name>
    <dbReference type="NCBI Taxonomy" id="141451"/>
    <lineage>
        <taxon>Bacteria</taxon>
        <taxon>Pseudomonadati</taxon>
        <taxon>Pseudomonadota</taxon>
        <taxon>Gammaproteobacteria</taxon>
        <taxon>Oceanospirillales</taxon>
        <taxon>Oleiphilaceae</taxon>
        <taxon>Oleiphilus</taxon>
    </lineage>
</organism>
<dbReference type="GO" id="GO:0016740">
    <property type="term" value="F:transferase activity"/>
    <property type="evidence" value="ECO:0007669"/>
    <property type="project" value="UniProtKB-KW"/>
</dbReference>
<sequence length="261" mass="29958">MNNYCFVIPNYNHSQNIASVIDALAGMNMQIIMVDDGSDAQTKAVIRALSQRYSKLKIVTHNSNQGKGGAVQSGLRQARLDGYSHALQIDADGQHNLNDVSRMLELSQAHPEDLISGKPVYDDSVPKSRLYGRYITHFWVWIETLSFSVEDTMCGFRVYPLHQVIPLLNKERLGKRMDFDIEVMVKLYWRGVNIQFVPTKVIYAEDITSHFRPLEDNVLISWMHTRLFLRMLVRLPNLLARNQRRRRMQKALPVQSAGSGR</sequence>
<evidence type="ECO:0000313" key="2">
    <source>
        <dbReference type="EMBL" id="ARU55115.1"/>
    </source>
</evidence>